<accession>A0AAV4BF00</accession>
<feature type="compositionally biased region" description="Pro residues" evidence="1">
    <location>
        <begin position="190"/>
        <end position="204"/>
    </location>
</feature>
<evidence type="ECO:0000313" key="3">
    <source>
        <dbReference type="Proteomes" id="UP000735302"/>
    </source>
</evidence>
<protein>
    <submittedName>
        <fullName evidence="2">Uncharacterized protein</fullName>
    </submittedName>
</protein>
<sequence length="211" mass="23665">MACKQNIIQDALNFVKSSNLANVVQEDRLRSLIEEYLMEEEEVESDYELLEESLISRSTQGAEVTGAGPSISISGRIVEIESEEESSDDEDFDLAVDLKGNVELDVENVLERDPELQKIERFVCGCKLKLAQERQDVLNSLQLIGFSIEGSPFLSCQKAQKGSVRFCHVNLVSVVCSWSQYQLLKELSNPPPRQLSEPLSPPELSPKRSFL</sequence>
<proteinExistence type="predicted"/>
<comment type="caution">
    <text evidence="2">The sequence shown here is derived from an EMBL/GenBank/DDBJ whole genome shotgun (WGS) entry which is preliminary data.</text>
</comment>
<organism evidence="2 3">
    <name type="scientific">Plakobranchus ocellatus</name>
    <dbReference type="NCBI Taxonomy" id="259542"/>
    <lineage>
        <taxon>Eukaryota</taxon>
        <taxon>Metazoa</taxon>
        <taxon>Spiralia</taxon>
        <taxon>Lophotrochozoa</taxon>
        <taxon>Mollusca</taxon>
        <taxon>Gastropoda</taxon>
        <taxon>Heterobranchia</taxon>
        <taxon>Euthyneura</taxon>
        <taxon>Panpulmonata</taxon>
        <taxon>Sacoglossa</taxon>
        <taxon>Placobranchoidea</taxon>
        <taxon>Plakobranchidae</taxon>
        <taxon>Plakobranchus</taxon>
    </lineage>
</organism>
<name>A0AAV4BF00_9GAST</name>
<evidence type="ECO:0000313" key="2">
    <source>
        <dbReference type="EMBL" id="GFO17371.1"/>
    </source>
</evidence>
<reference evidence="2 3" key="1">
    <citation type="journal article" date="2021" name="Elife">
        <title>Chloroplast acquisition without the gene transfer in kleptoplastic sea slugs, Plakobranchus ocellatus.</title>
        <authorList>
            <person name="Maeda T."/>
            <person name="Takahashi S."/>
            <person name="Yoshida T."/>
            <person name="Shimamura S."/>
            <person name="Takaki Y."/>
            <person name="Nagai Y."/>
            <person name="Toyoda A."/>
            <person name="Suzuki Y."/>
            <person name="Arimoto A."/>
            <person name="Ishii H."/>
            <person name="Satoh N."/>
            <person name="Nishiyama T."/>
            <person name="Hasebe M."/>
            <person name="Maruyama T."/>
            <person name="Minagawa J."/>
            <person name="Obokata J."/>
            <person name="Shigenobu S."/>
        </authorList>
    </citation>
    <scope>NUCLEOTIDE SEQUENCE [LARGE SCALE GENOMIC DNA]</scope>
</reference>
<feature type="region of interest" description="Disordered" evidence="1">
    <location>
        <begin position="190"/>
        <end position="211"/>
    </location>
</feature>
<evidence type="ECO:0000256" key="1">
    <source>
        <dbReference type="SAM" id="MobiDB-lite"/>
    </source>
</evidence>
<dbReference type="EMBL" id="BLXT01004787">
    <property type="protein sequence ID" value="GFO17371.1"/>
    <property type="molecule type" value="Genomic_DNA"/>
</dbReference>
<dbReference type="AlphaFoldDB" id="A0AAV4BF00"/>
<keyword evidence="3" id="KW-1185">Reference proteome</keyword>
<gene>
    <name evidence="2" type="ORF">PoB_004387600</name>
</gene>
<dbReference type="Proteomes" id="UP000735302">
    <property type="component" value="Unassembled WGS sequence"/>
</dbReference>